<gene>
    <name evidence="1" type="ORF">FPANT_2782</name>
</gene>
<dbReference type="AlphaFoldDB" id="A0A8H5UWK9"/>
<dbReference type="Proteomes" id="UP000544095">
    <property type="component" value="Unassembled WGS sequence"/>
</dbReference>
<reference evidence="1 2" key="1">
    <citation type="submission" date="2020-05" db="EMBL/GenBank/DDBJ databases">
        <title>Identification and distribution of gene clusters putatively required for synthesis of sphingolipid metabolism inhibitors in phylogenetically diverse species of the filamentous fungus Fusarium.</title>
        <authorList>
            <person name="Kim H.-S."/>
            <person name="Busman M."/>
            <person name="Brown D.W."/>
            <person name="Divon H."/>
            <person name="Uhlig S."/>
            <person name="Proctor R.H."/>
        </authorList>
    </citation>
    <scope>NUCLEOTIDE SEQUENCE [LARGE SCALE GENOMIC DNA]</scope>
    <source>
        <strain evidence="1 2">NRRL 25211</strain>
    </source>
</reference>
<name>A0A8H5UWK9_9HYPO</name>
<proteinExistence type="predicted"/>
<protein>
    <submittedName>
        <fullName evidence="1">Uncharacterized protein</fullName>
    </submittedName>
</protein>
<dbReference type="EMBL" id="JAAOAR010000116">
    <property type="protein sequence ID" value="KAF5600080.1"/>
    <property type="molecule type" value="Genomic_DNA"/>
</dbReference>
<evidence type="ECO:0000313" key="1">
    <source>
        <dbReference type="EMBL" id="KAF5600080.1"/>
    </source>
</evidence>
<organism evidence="1 2">
    <name type="scientific">Fusarium pseudoanthophilum</name>
    <dbReference type="NCBI Taxonomy" id="48495"/>
    <lineage>
        <taxon>Eukaryota</taxon>
        <taxon>Fungi</taxon>
        <taxon>Dikarya</taxon>
        <taxon>Ascomycota</taxon>
        <taxon>Pezizomycotina</taxon>
        <taxon>Sordariomycetes</taxon>
        <taxon>Hypocreomycetidae</taxon>
        <taxon>Hypocreales</taxon>
        <taxon>Nectriaceae</taxon>
        <taxon>Fusarium</taxon>
        <taxon>Fusarium fujikuroi species complex</taxon>
    </lineage>
</organism>
<sequence>MRLGSRTSRAAAPTQTLENIDQLSDCAMDCHIGMEESGSDSQETIEDTSEFEQSPGELVQIVRRHWYIGEVYRVTCGRRSHLHELGREPMRILMTVRLHSHPHLAYRFGISVVRISTLDAIVMFLGSQNFRSTLASPYLRRCCWVPFHFASILSQSTGLSERGWIGLLGGLKPGSVSSDAGRIITIFWTFRRNTRDPARLYSCLPIDLDRRTIFGLTFARNWQGS</sequence>
<keyword evidence="2" id="KW-1185">Reference proteome</keyword>
<comment type="caution">
    <text evidence="1">The sequence shown here is derived from an EMBL/GenBank/DDBJ whole genome shotgun (WGS) entry which is preliminary data.</text>
</comment>
<evidence type="ECO:0000313" key="2">
    <source>
        <dbReference type="Proteomes" id="UP000544095"/>
    </source>
</evidence>
<accession>A0A8H5UWK9</accession>